<organism evidence="10 11">
    <name type="scientific">Ferrimonas aestuarii</name>
    <dbReference type="NCBI Taxonomy" id="2569539"/>
    <lineage>
        <taxon>Bacteria</taxon>
        <taxon>Pseudomonadati</taxon>
        <taxon>Pseudomonadota</taxon>
        <taxon>Gammaproteobacteria</taxon>
        <taxon>Alteromonadales</taxon>
        <taxon>Ferrimonadaceae</taxon>
        <taxon>Ferrimonas</taxon>
    </lineage>
</organism>
<dbReference type="CDD" id="cd00383">
    <property type="entry name" value="trans_reg_C"/>
    <property type="match status" value="1"/>
</dbReference>
<dbReference type="PROSITE" id="PS51755">
    <property type="entry name" value="OMPR_PHOB"/>
    <property type="match status" value="1"/>
</dbReference>
<dbReference type="GO" id="GO:0000976">
    <property type="term" value="F:transcription cis-regulatory region binding"/>
    <property type="evidence" value="ECO:0007669"/>
    <property type="project" value="TreeGrafter"/>
</dbReference>
<evidence type="ECO:0000256" key="1">
    <source>
        <dbReference type="ARBA" id="ARBA00022553"/>
    </source>
</evidence>
<feature type="domain" description="Response regulatory" evidence="8">
    <location>
        <begin position="2"/>
        <end position="117"/>
    </location>
</feature>
<evidence type="ECO:0000259" key="9">
    <source>
        <dbReference type="PROSITE" id="PS51755"/>
    </source>
</evidence>
<name>A0A4U1BR04_9GAMM</name>
<dbReference type="Gene3D" id="1.10.10.10">
    <property type="entry name" value="Winged helix-like DNA-binding domain superfamily/Winged helix DNA-binding domain"/>
    <property type="match status" value="1"/>
</dbReference>
<evidence type="ECO:0000256" key="3">
    <source>
        <dbReference type="ARBA" id="ARBA00023015"/>
    </source>
</evidence>
<dbReference type="GO" id="GO:0000156">
    <property type="term" value="F:phosphorelay response regulator activity"/>
    <property type="evidence" value="ECO:0007669"/>
    <property type="project" value="TreeGrafter"/>
</dbReference>
<dbReference type="FunFam" id="1.10.10.10:FF:000058">
    <property type="entry name" value="DNA-binding response OmpR family regulator"/>
    <property type="match status" value="1"/>
</dbReference>
<evidence type="ECO:0000313" key="10">
    <source>
        <dbReference type="EMBL" id="TKB56866.1"/>
    </source>
</evidence>
<sequence>MRVLIVEDNTDISENIGDYLSQFDHIVDFADNGITAIGLLQEESFDVIVVDVMMPKMDGLTFCTTLRHELRLGTPVIMLTARDTLEDKLKGFHHGADDYLVKPFQLPELHVRIQALYQRRFGKIQPQLQVADLVLDRASKQVFRQGHPLHLNPISFKILAHLMSISPATASRRDLEILIWGDEPPDSDVLRTHLYKLRTVVDKPFDSQLLHTLPRVGYQLIEKPPA</sequence>
<dbReference type="AlphaFoldDB" id="A0A4U1BR04"/>
<evidence type="ECO:0000256" key="4">
    <source>
        <dbReference type="ARBA" id="ARBA00023125"/>
    </source>
</evidence>
<reference evidence="10 11" key="1">
    <citation type="submission" date="2019-04" db="EMBL/GenBank/DDBJ databases">
        <authorList>
            <person name="Hwang J.C."/>
        </authorList>
    </citation>
    <scope>NUCLEOTIDE SEQUENCE [LARGE SCALE GENOMIC DNA]</scope>
    <source>
        <strain evidence="10 11">IMCC35002</strain>
    </source>
</reference>
<dbReference type="Pfam" id="PF00486">
    <property type="entry name" value="Trans_reg_C"/>
    <property type="match status" value="1"/>
</dbReference>
<gene>
    <name evidence="10" type="ORF">FCL42_05785</name>
</gene>
<dbReference type="InterPro" id="IPR039420">
    <property type="entry name" value="WalR-like"/>
</dbReference>
<evidence type="ECO:0000256" key="2">
    <source>
        <dbReference type="ARBA" id="ARBA00023012"/>
    </source>
</evidence>
<feature type="domain" description="OmpR/PhoB-type" evidence="9">
    <location>
        <begin position="125"/>
        <end position="222"/>
    </location>
</feature>
<dbReference type="GO" id="GO:0032993">
    <property type="term" value="C:protein-DNA complex"/>
    <property type="evidence" value="ECO:0007669"/>
    <property type="project" value="TreeGrafter"/>
</dbReference>
<keyword evidence="3" id="KW-0805">Transcription regulation</keyword>
<dbReference type="Pfam" id="PF00072">
    <property type="entry name" value="Response_reg"/>
    <property type="match status" value="1"/>
</dbReference>
<dbReference type="OrthoDB" id="9802426at2"/>
<dbReference type="SMART" id="SM00448">
    <property type="entry name" value="REC"/>
    <property type="match status" value="1"/>
</dbReference>
<keyword evidence="4 7" id="KW-0238">DNA-binding</keyword>
<dbReference type="InterPro" id="IPR036388">
    <property type="entry name" value="WH-like_DNA-bd_sf"/>
</dbReference>
<feature type="modified residue" description="4-aspartylphosphate" evidence="6">
    <location>
        <position position="51"/>
    </location>
</feature>
<dbReference type="InterPro" id="IPR011006">
    <property type="entry name" value="CheY-like_superfamily"/>
</dbReference>
<comment type="caution">
    <text evidence="10">The sequence shown here is derived from an EMBL/GenBank/DDBJ whole genome shotgun (WGS) entry which is preliminary data.</text>
</comment>
<keyword evidence="2" id="KW-0902">Two-component regulatory system</keyword>
<dbReference type="Gene3D" id="3.40.50.2300">
    <property type="match status" value="1"/>
</dbReference>
<evidence type="ECO:0000313" key="11">
    <source>
        <dbReference type="Proteomes" id="UP000305675"/>
    </source>
</evidence>
<dbReference type="SMART" id="SM00862">
    <property type="entry name" value="Trans_reg_C"/>
    <property type="match status" value="1"/>
</dbReference>
<protein>
    <submittedName>
        <fullName evidence="10">Response regulator transcription factor</fullName>
    </submittedName>
</protein>
<keyword evidence="1 6" id="KW-0597">Phosphoprotein</keyword>
<dbReference type="PROSITE" id="PS50110">
    <property type="entry name" value="RESPONSE_REGULATORY"/>
    <property type="match status" value="1"/>
</dbReference>
<dbReference type="InterPro" id="IPR001867">
    <property type="entry name" value="OmpR/PhoB-type_DNA-bd"/>
</dbReference>
<evidence type="ECO:0000256" key="5">
    <source>
        <dbReference type="ARBA" id="ARBA00023163"/>
    </source>
</evidence>
<evidence type="ECO:0000259" key="8">
    <source>
        <dbReference type="PROSITE" id="PS50110"/>
    </source>
</evidence>
<evidence type="ECO:0000256" key="7">
    <source>
        <dbReference type="PROSITE-ProRule" id="PRU01091"/>
    </source>
</evidence>
<keyword evidence="11" id="KW-1185">Reference proteome</keyword>
<dbReference type="PANTHER" id="PTHR48111">
    <property type="entry name" value="REGULATOR OF RPOS"/>
    <property type="match status" value="1"/>
</dbReference>
<feature type="DNA-binding region" description="OmpR/PhoB-type" evidence="7">
    <location>
        <begin position="125"/>
        <end position="222"/>
    </location>
</feature>
<dbReference type="GO" id="GO:0005829">
    <property type="term" value="C:cytosol"/>
    <property type="evidence" value="ECO:0007669"/>
    <property type="project" value="TreeGrafter"/>
</dbReference>
<dbReference type="Proteomes" id="UP000305675">
    <property type="component" value="Unassembled WGS sequence"/>
</dbReference>
<evidence type="ECO:0000256" key="6">
    <source>
        <dbReference type="PROSITE-ProRule" id="PRU00169"/>
    </source>
</evidence>
<proteinExistence type="predicted"/>
<dbReference type="RefSeq" id="WP_136862668.1">
    <property type="nucleotide sequence ID" value="NZ_SWCJ01000003.1"/>
</dbReference>
<dbReference type="EMBL" id="SWCJ01000003">
    <property type="protein sequence ID" value="TKB56866.1"/>
    <property type="molecule type" value="Genomic_DNA"/>
</dbReference>
<dbReference type="SUPFAM" id="SSF52172">
    <property type="entry name" value="CheY-like"/>
    <property type="match status" value="1"/>
</dbReference>
<dbReference type="InterPro" id="IPR001789">
    <property type="entry name" value="Sig_transdc_resp-reg_receiver"/>
</dbReference>
<dbReference type="PANTHER" id="PTHR48111:SF22">
    <property type="entry name" value="REGULATOR OF RPOS"/>
    <property type="match status" value="1"/>
</dbReference>
<keyword evidence="5" id="KW-0804">Transcription</keyword>
<dbReference type="Gene3D" id="6.10.250.690">
    <property type="match status" value="1"/>
</dbReference>
<accession>A0A4U1BR04</accession>
<dbReference type="FunFam" id="3.40.50.2300:FF:000001">
    <property type="entry name" value="DNA-binding response regulator PhoB"/>
    <property type="match status" value="1"/>
</dbReference>
<dbReference type="CDD" id="cd17574">
    <property type="entry name" value="REC_OmpR"/>
    <property type="match status" value="1"/>
</dbReference>
<dbReference type="GO" id="GO:0006355">
    <property type="term" value="P:regulation of DNA-templated transcription"/>
    <property type="evidence" value="ECO:0007669"/>
    <property type="project" value="InterPro"/>
</dbReference>